<evidence type="ECO:0000313" key="8">
    <source>
        <dbReference type="Proteomes" id="UP000515135"/>
    </source>
</evidence>
<dbReference type="GeneID" id="109468889"/>
<evidence type="ECO:0000256" key="3">
    <source>
        <dbReference type="ARBA" id="ARBA00023242"/>
    </source>
</evidence>
<evidence type="ECO:0000256" key="5">
    <source>
        <dbReference type="SAM" id="MobiDB-lite"/>
    </source>
</evidence>
<dbReference type="OrthoDB" id="10031330at2759"/>
<gene>
    <name evidence="9" type="primary">LOC109468889</name>
</gene>
<accession>A0A6P4Y1L5</accession>
<dbReference type="Pfam" id="PF05225">
    <property type="entry name" value="HTH_psq"/>
    <property type="match status" value="1"/>
</dbReference>
<proteinExistence type="predicted"/>
<feature type="compositionally biased region" description="Low complexity" evidence="5">
    <location>
        <begin position="398"/>
        <end position="421"/>
    </location>
</feature>
<sequence>MSGPPLRKYREWDEEDMKQAIRAIKDERKAIYKVAKEFNVPQSTLDDRYNQRHTEKVGRPTKLSPEDEEALVKYSMYMATKGFPLTAGVMKALAKEIDAVSSKEKGEAPRFGGKLPGKRWWSAFRRRHPEISLRSPDSLDRARAAMSNARVVEKHFEQLGQLLSENKLHDRPFQVYNADETGMSMDARKSRVVVPTASKRAPSIRSGGRDHITAMSCVSAAGAVVPPMIVFNRAMPSGKFSEGGPPGALYAWSESGFINKELFEEWFFKIFLVHCHKERPILLIVDQHSSHLSLKVLKTAMEQNIIIYGLPPHTSHFTQPLDVTVFSSLKTKWATTLESLQAADTGFQVRKTTFPKIFASVQDLTFTPENIKSGFKKTGILPYDKSAIDSIWTNMSPETKSASGEATAAGTESANAESASEAELEKKEEDEKMKKAKAEERRKRAELTRLQREAKAKEREDKKRKRQMEKENEEKDKEMDKEEEENEMDPQKEEDEREQNGKCQGDGSKRRRIKKRDSCYEYDF</sequence>
<dbReference type="InterPro" id="IPR007889">
    <property type="entry name" value="HTH_Psq"/>
</dbReference>
<name>A0A6P4Y1L5_BRABE</name>
<feature type="domain" description="HTH CENPB-type" evidence="7">
    <location>
        <begin position="55"/>
        <end position="134"/>
    </location>
</feature>
<keyword evidence="3 4" id="KW-0539">Nucleus</keyword>
<dbReference type="Gene3D" id="1.10.10.60">
    <property type="entry name" value="Homeodomain-like"/>
    <property type="match status" value="1"/>
</dbReference>
<dbReference type="PANTHER" id="PTHR19303:SF74">
    <property type="entry name" value="POGO TRANSPOSABLE ELEMENT WITH KRAB DOMAIN"/>
    <property type="match status" value="1"/>
</dbReference>
<dbReference type="Pfam" id="PF03184">
    <property type="entry name" value="DDE_1"/>
    <property type="match status" value="1"/>
</dbReference>
<evidence type="ECO:0000256" key="2">
    <source>
        <dbReference type="ARBA" id="ARBA00023125"/>
    </source>
</evidence>
<feature type="compositionally biased region" description="Basic and acidic residues" evidence="5">
    <location>
        <begin position="423"/>
        <end position="461"/>
    </location>
</feature>
<dbReference type="AlphaFoldDB" id="A0A6P4Y1L5"/>
<feature type="DNA-binding region" description="H-T-H motif" evidence="4">
    <location>
        <begin position="31"/>
        <end position="51"/>
    </location>
</feature>
<feature type="domain" description="HTH psq-type" evidence="6">
    <location>
        <begin position="7"/>
        <end position="55"/>
    </location>
</feature>
<dbReference type="GO" id="GO:0003677">
    <property type="term" value="F:DNA binding"/>
    <property type="evidence" value="ECO:0007669"/>
    <property type="project" value="UniProtKB-UniRule"/>
</dbReference>
<organism evidence="8 9">
    <name type="scientific">Branchiostoma belcheri</name>
    <name type="common">Amphioxus</name>
    <dbReference type="NCBI Taxonomy" id="7741"/>
    <lineage>
        <taxon>Eukaryota</taxon>
        <taxon>Metazoa</taxon>
        <taxon>Chordata</taxon>
        <taxon>Cephalochordata</taxon>
        <taxon>Leptocardii</taxon>
        <taxon>Amphioxiformes</taxon>
        <taxon>Branchiostomatidae</taxon>
        <taxon>Branchiostoma</taxon>
    </lineage>
</organism>
<dbReference type="Proteomes" id="UP000515135">
    <property type="component" value="Unplaced"/>
</dbReference>
<feature type="compositionally biased region" description="Basic and acidic residues" evidence="5">
    <location>
        <begin position="468"/>
        <end position="480"/>
    </location>
</feature>
<dbReference type="KEGG" id="bbel:109468889"/>
<dbReference type="GO" id="GO:0005634">
    <property type="term" value="C:nucleus"/>
    <property type="evidence" value="ECO:0007669"/>
    <property type="project" value="UniProtKB-SubCell"/>
</dbReference>
<evidence type="ECO:0000256" key="4">
    <source>
        <dbReference type="PROSITE-ProRule" id="PRU00320"/>
    </source>
</evidence>
<dbReference type="SUPFAM" id="SSF46689">
    <property type="entry name" value="Homeodomain-like"/>
    <property type="match status" value="1"/>
</dbReference>
<evidence type="ECO:0000259" key="6">
    <source>
        <dbReference type="PROSITE" id="PS50960"/>
    </source>
</evidence>
<dbReference type="InterPro" id="IPR036397">
    <property type="entry name" value="RNaseH_sf"/>
</dbReference>
<dbReference type="InterPro" id="IPR006600">
    <property type="entry name" value="HTH_CenpB_DNA-bd_dom"/>
</dbReference>
<protein>
    <submittedName>
        <fullName evidence="9">Tigger transposable element-derived protein 1-like</fullName>
    </submittedName>
</protein>
<dbReference type="PROSITE" id="PS50960">
    <property type="entry name" value="HTH_PSQ"/>
    <property type="match status" value="1"/>
</dbReference>
<keyword evidence="8" id="KW-1185">Reference proteome</keyword>
<feature type="region of interest" description="Disordered" evidence="5">
    <location>
        <begin position="44"/>
        <end position="64"/>
    </location>
</feature>
<dbReference type="InterPro" id="IPR050863">
    <property type="entry name" value="CenT-Element_Derived"/>
</dbReference>
<dbReference type="PANTHER" id="PTHR19303">
    <property type="entry name" value="TRANSPOSON"/>
    <property type="match status" value="1"/>
</dbReference>
<dbReference type="PROSITE" id="PS51253">
    <property type="entry name" value="HTH_CENPB"/>
    <property type="match status" value="1"/>
</dbReference>
<dbReference type="InterPro" id="IPR004875">
    <property type="entry name" value="DDE_SF_endonuclease_dom"/>
</dbReference>
<dbReference type="InterPro" id="IPR009057">
    <property type="entry name" value="Homeodomain-like_sf"/>
</dbReference>
<evidence type="ECO:0000313" key="9">
    <source>
        <dbReference type="RefSeq" id="XP_019622830.1"/>
    </source>
</evidence>
<evidence type="ECO:0000256" key="1">
    <source>
        <dbReference type="ARBA" id="ARBA00004123"/>
    </source>
</evidence>
<evidence type="ECO:0000259" key="7">
    <source>
        <dbReference type="PROSITE" id="PS51253"/>
    </source>
</evidence>
<keyword evidence="2 4" id="KW-0238">DNA-binding</keyword>
<feature type="compositionally biased region" description="Basic and acidic residues" evidence="5">
    <location>
        <begin position="45"/>
        <end position="58"/>
    </location>
</feature>
<feature type="compositionally biased region" description="Acidic residues" evidence="5">
    <location>
        <begin position="481"/>
        <end position="497"/>
    </location>
</feature>
<reference evidence="9" key="1">
    <citation type="submission" date="2025-08" db="UniProtKB">
        <authorList>
            <consortium name="RefSeq"/>
        </authorList>
    </citation>
    <scope>IDENTIFICATION</scope>
    <source>
        <tissue evidence="9">Gonad</tissue>
    </source>
</reference>
<comment type="subcellular location">
    <subcellularLocation>
        <location evidence="1 4">Nucleus</location>
    </subcellularLocation>
</comment>
<dbReference type="RefSeq" id="XP_019622830.1">
    <property type="nucleotide sequence ID" value="XM_019767271.1"/>
</dbReference>
<dbReference type="Gene3D" id="3.30.420.10">
    <property type="entry name" value="Ribonuclease H-like superfamily/Ribonuclease H"/>
    <property type="match status" value="1"/>
</dbReference>
<feature type="region of interest" description="Disordered" evidence="5">
    <location>
        <begin position="396"/>
        <end position="524"/>
    </location>
</feature>